<dbReference type="GO" id="GO:0008422">
    <property type="term" value="F:beta-glucosidase activity"/>
    <property type="evidence" value="ECO:0007669"/>
    <property type="project" value="UniProtKB-EC"/>
</dbReference>
<dbReference type="PROSITE" id="PS50231">
    <property type="entry name" value="RICIN_B_LECTIN"/>
    <property type="match status" value="1"/>
</dbReference>
<dbReference type="Gene3D" id="3.40.50.1700">
    <property type="entry name" value="Glycoside hydrolase family 3 C-terminal domain"/>
    <property type="match status" value="1"/>
</dbReference>
<organism evidence="8 9">
    <name type="scientific">Thraustotheca clavata</name>
    <dbReference type="NCBI Taxonomy" id="74557"/>
    <lineage>
        <taxon>Eukaryota</taxon>
        <taxon>Sar</taxon>
        <taxon>Stramenopiles</taxon>
        <taxon>Oomycota</taxon>
        <taxon>Saprolegniomycetes</taxon>
        <taxon>Saprolegniales</taxon>
        <taxon>Achlyaceae</taxon>
        <taxon>Thraustotheca</taxon>
    </lineage>
</organism>
<dbReference type="InterPro" id="IPR036881">
    <property type="entry name" value="Glyco_hydro_3_C_sf"/>
</dbReference>
<dbReference type="SMART" id="SM01217">
    <property type="entry name" value="Fn3_like"/>
    <property type="match status" value="1"/>
</dbReference>
<dbReference type="GO" id="GO:0005975">
    <property type="term" value="P:carbohydrate metabolic process"/>
    <property type="evidence" value="ECO:0007669"/>
    <property type="project" value="InterPro"/>
</dbReference>
<dbReference type="Pfam" id="PF00652">
    <property type="entry name" value="Ricin_B_lectin"/>
    <property type="match status" value="2"/>
</dbReference>
<evidence type="ECO:0000256" key="1">
    <source>
        <dbReference type="ARBA" id="ARBA00000448"/>
    </source>
</evidence>
<feature type="domain" description="Ricin B lectin" evidence="6">
    <location>
        <begin position="244"/>
        <end position="376"/>
    </location>
</feature>
<dbReference type="EC" id="3.2.1.21" evidence="3"/>
<feature type="domain" description="Fibronectin type III-like" evidence="7">
    <location>
        <begin position="106"/>
        <end position="181"/>
    </location>
</feature>
<dbReference type="InterPro" id="IPR026891">
    <property type="entry name" value="Fn3-like"/>
</dbReference>
<dbReference type="InterPro" id="IPR035992">
    <property type="entry name" value="Ricin_B-like_lectins"/>
</dbReference>
<feature type="domain" description="Ricin B lectin" evidence="6">
    <location>
        <begin position="377"/>
        <end position="473"/>
    </location>
</feature>
<accession>A0A1V9ZGJ8</accession>
<comment type="caution">
    <text evidence="8">The sequence shown here is derived from an EMBL/GenBank/DDBJ whole genome shotgun (WGS) entry which is preliminary data.</text>
</comment>
<keyword evidence="4" id="KW-0378">Hydrolase</keyword>
<dbReference type="PANTHER" id="PTHR42715">
    <property type="entry name" value="BETA-GLUCOSIDASE"/>
    <property type="match status" value="1"/>
</dbReference>
<keyword evidence="9" id="KW-1185">Reference proteome</keyword>
<evidence type="ECO:0000256" key="3">
    <source>
        <dbReference type="ARBA" id="ARBA00012744"/>
    </source>
</evidence>
<dbReference type="InterPro" id="IPR002772">
    <property type="entry name" value="Glyco_hydro_3_C"/>
</dbReference>
<dbReference type="InterPro" id="IPR050288">
    <property type="entry name" value="Cellulose_deg_GH3"/>
</dbReference>
<dbReference type="OrthoDB" id="62471at2759"/>
<dbReference type="Proteomes" id="UP000243217">
    <property type="component" value="Unassembled WGS sequence"/>
</dbReference>
<dbReference type="Gene3D" id="2.60.40.10">
    <property type="entry name" value="Immunoglobulins"/>
    <property type="match status" value="1"/>
</dbReference>
<keyword evidence="5" id="KW-0326">Glycosidase</keyword>
<evidence type="ECO:0000313" key="9">
    <source>
        <dbReference type="Proteomes" id="UP000243217"/>
    </source>
</evidence>
<dbReference type="InterPro" id="IPR000772">
    <property type="entry name" value="Ricin_B_lectin"/>
</dbReference>
<evidence type="ECO:0000256" key="2">
    <source>
        <dbReference type="ARBA" id="ARBA00005336"/>
    </source>
</evidence>
<comment type="similarity">
    <text evidence="2">Belongs to the glycosyl hydrolase 3 family.</text>
</comment>
<evidence type="ECO:0000256" key="5">
    <source>
        <dbReference type="ARBA" id="ARBA00023295"/>
    </source>
</evidence>
<dbReference type="Pfam" id="PF14310">
    <property type="entry name" value="Fn3-like"/>
    <property type="match status" value="1"/>
</dbReference>
<dbReference type="SMART" id="SM00458">
    <property type="entry name" value="RICIN"/>
    <property type="match status" value="2"/>
</dbReference>
<proteinExistence type="inferred from homology"/>
<protein>
    <recommendedName>
        <fullName evidence="3">beta-glucosidase</fullName>
        <ecNumber evidence="3">3.2.1.21</ecNumber>
    </recommendedName>
</protein>
<comment type="catalytic activity">
    <reaction evidence="1">
        <text>Hydrolysis of terminal, non-reducing beta-D-glucosyl residues with release of beta-D-glucose.</text>
        <dbReference type="EC" id="3.2.1.21"/>
    </reaction>
</comment>
<gene>
    <name evidence="8" type="ORF">THRCLA_07097</name>
</gene>
<name>A0A1V9ZGJ8_9STRA</name>
<dbReference type="SUPFAM" id="SSF50370">
    <property type="entry name" value="Ricin B-like lectins"/>
    <property type="match status" value="2"/>
</dbReference>
<sequence>MLPCMMGGQAIAEIILGIVNPSGRLSITYPKDQTYDNMVTPYFQRQNGKCQSGSSCPSEWDFGSGLSYTTFSYSNLVLSSTQLNSQSDTLTASVTVTNSGSVSGKETVMLFITQAVRSSGGVPEVKMLKKFTKISLNQGQSQNVQFTIGFDDFGYYPGPIGTGLNKQADIGAYYIGMKPETICDANHVGALCQKFNYGSPSAGIPVTFYAKTNGKIVGTTDWDTFMYAPTSPVPSNEQFIYLPDTKQIQVVGNGKCLDAYPNSNAGAGYSVHLWNCDSTNGNQKWNINAAGHQIKHATHPNLCLDADPTDSQSRLQVWTCASLGTNPNQFFGLSSVTSEPAKLISTTGLEFAASGTAQGSSVLFNPSSAPNFWNFNFMTNQIVVPGTQMCLDAWSATNGGGIHTWQCSASNGNQLWSYDATTGQLRHATHKGFCLDMGSDNGASPYLWTCHDSSDYWFKYQTFKYKNTAVGLA</sequence>
<dbReference type="PANTHER" id="PTHR42715:SF10">
    <property type="entry name" value="BETA-GLUCOSIDASE"/>
    <property type="match status" value="1"/>
</dbReference>
<evidence type="ECO:0000256" key="4">
    <source>
        <dbReference type="ARBA" id="ARBA00022801"/>
    </source>
</evidence>
<dbReference type="Gene3D" id="2.80.10.50">
    <property type="match status" value="2"/>
</dbReference>
<dbReference type="EMBL" id="JNBS01001930">
    <property type="protein sequence ID" value="OQR97106.1"/>
    <property type="molecule type" value="Genomic_DNA"/>
</dbReference>
<dbReference type="SUPFAM" id="SSF52279">
    <property type="entry name" value="Beta-D-glucan exohydrolase, C-terminal domain"/>
    <property type="match status" value="1"/>
</dbReference>
<dbReference type="CDD" id="cd00161">
    <property type="entry name" value="beta-trefoil_Ricin-like"/>
    <property type="match status" value="1"/>
</dbReference>
<dbReference type="AlphaFoldDB" id="A0A1V9ZGJ8"/>
<dbReference type="InterPro" id="IPR013783">
    <property type="entry name" value="Ig-like_fold"/>
</dbReference>
<evidence type="ECO:0000259" key="7">
    <source>
        <dbReference type="SMART" id="SM01217"/>
    </source>
</evidence>
<evidence type="ECO:0000259" key="6">
    <source>
        <dbReference type="SMART" id="SM00458"/>
    </source>
</evidence>
<dbReference type="Pfam" id="PF01915">
    <property type="entry name" value="Glyco_hydro_3_C"/>
    <property type="match status" value="1"/>
</dbReference>
<evidence type="ECO:0000313" key="8">
    <source>
        <dbReference type="EMBL" id="OQR97106.1"/>
    </source>
</evidence>
<reference evidence="8 9" key="1">
    <citation type="journal article" date="2014" name="Genome Biol. Evol.">
        <title>The secreted proteins of Achlya hypogyna and Thraustotheca clavata identify the ancestral oomycete secretome and reveal gene acquisitions by horizontal gene transfer.</title>
        <authorList>
            <person name="Misner I."/>
            <person name="Blouin N."/>
            <person name="Leonard G."/>
            <person name="Richards T.A."/>
            <person name="Lane C.E."/>
        </authorList>
    </citation>
    <scope>NUCLEOTIDE SEQUENCE [LARGE SCALE GENOMIC DNA]</scope>
    <source>
        <strain evidence="8 9">ATCC 34112</strain>
    </source>
</reference>
<dbReference type="STRING" id="74557.A0A1V9ZGJ8"/>